<dbReference type="KEGG" id="acp:A2cp1_3147"/>
<keyword evidence="2 4" id="KW-0378">Hydrolase</keyword>
<evidence type="ECO:0000256" key="3">
    <source>
        <dbReference type="ARBA" id="ARBA00022946"/>
    </source>
</evidence>
<dbReference type="PANTHER" id="PTHR12655">
    <property type="entry name" value="ACYL-COA THIOESTERASE"/>
    <property type="match status" value="1"/>
</dbReference>
<dbReference type="Proteomes" id="UP000007089">
    <property type="component" value="Chromosome"/>
</dbReference>
<feature type="domain" description="HotDog ACOT-type" evidence="5">
    <location>
        <begin position="197"/>
        <end position="309"/>
    </location>
</feature>
<dbReference type="GO" id="GO:0006637">
    <property type="term" value="P:acyl-CoA metabolic process"/>
    <property type="evidence" value="ECO:0007669"/>
    <property type="project" value="TreeGrafter"/>
</dbReference>
<gene>
    <name evidence="6" type="ordered locus">A2cp1_3147</name>
</gene>
<feature type="domain" description="HotDog ACOT-type" evidence="5">
    <location>
        <begin position="14"/>
        <end position="127"/>
    </location>
</feature>
<dbReference type="GO" id="GO:0047617">
    <property type="term" value="F:fatty acyl-CoA hydrolase activity"/>
    <property type="evidence" value="ECO:0007669"/>
    <property type="project" value="TreeGrafter"/>
</dbReference>
<evidence type="ECO:0000256" key="1">
    <source>
        <dbReference type="ARBA" id="ARBA00022737"/>
    </source>
</evidence>
<keyword evidence="3" id="KW-0809">Transit peptide</keyword>
<dbReference type="RefSeq" id="WP_012634203.1">
    <property type="nucleotide sequence ID" value="NC_011891.1"/>
</dbReference>
<dbReference type="SUPFAM" id="SSF54637">
    <property type="entry name" value="Thioesterase/thiol ester dehydrase-isomerase"/>
    <property type="match status" value="2"/>
</dbReference>
<dbReference type="InterPro" id="IPR029069">
    <property type="entry name" value="HotDog_dom_sf"/>
</dbReference>
<evidence type="ECO:0000313" key="7">
    <source>
        <dbReference type="Proteomes" id="UP000007089"/>
    </source>
</evidence>
<evidence type="ECO:0000256" key="4">
    <source>
        <dbReference type="PROSITE-ProRule" id="PRU01106"/>
    </source>
</evidence>
<dbReference type="HOGENOM" id="CLU_768885_0_0_7"/>
<dbReference type="Gene3D" id="3.10.129.10">
    <property type="entry name" value="Hotdog Thioesterase"/>
    <property type="match status" value="2"/>
</dbReference>
<evidence type="ECO:0000313" key="6">
    <source>
        <dbReference type="EMBL" id="ACL66482.1"/>
    </source>
</evidence>
<dbReference type="Pfam" id="PF03061">
    <property type="entry name" value="4HBT"/>
    <property type="match status" value="2"/>
</dbReference>
<dbReference type="CDD" id="cd03442">
    <property type="entry name" value="BFIT_BACH"/>
    <property type="match status" value="2"/>
</dbReference>
<protein>
    <submittedName>
        <fullName evidence="6">Thioesterase superfamily protein</fullName>
    </submittedName>
</protein>
<dbReference type="PROSITE" id="PS51770">
    <property type="entry name" value="HOTDOG_ACOT"/>
    <property type="match status" value="2"/>
</dbReference>
<organism evidence="6 7">
    <name type="scientific">Anaeromyxobacter dehalogenans (strain ATCC BAA-258 / DSM 21875 / 2CP-1)</name>
    <dbReference type="NCBI Taxonomy" id="455488"/>
    <lineage>
        <taxon>Bacteria</taxon>
        <taxon>Pseudomonadati</taxon>
        <taxon>Myxococcota</taxon>
        <taxon>Myxococcia</taxon>
        <taxon>Myxococcales</taxon>
        <taxon>Cystobacterineae</taxon>
        <taxon>Anaeromyxobacteraceae</taxon>
        <taxon>Anaeromyxobacter</taxon>
    </lineage>
</organism>
<keyword evidence="7" id="KW-1185">Reference proteome</keyword>
<evidence type="ECO:0000256" key="2">
    <source>
        <dbReference type="ARBA" id="ARBA00022801"/>
    </source>
</evidence>
<dbReference type="AlphaFoldDB" id="B8JG79"/>
<dbReference type="InterPro" id="IPR006683">
    <property type="entry name" value="Thioestr_dom"/>
</dbReference>
<accession>B8JG79</accession>
<sequence length="358" mass="40042">MRPTDTTCEHLLPLSTDPALRRRFMVLKDPIPGNFRFGVLLEVLDRLAADTAMAYAQRFQPGARVVTAALDEIVVRRVADVTRDVRCLARINHVGRTSMEVGIRVESAPDRAHLASCYFTMVARDGDGPGARSVAVPPLELADDVERVRAARAAARRAAYRREQDSLVEPPSRDEFLLLSALHREQEAPGFAGVRARDVVTETWERTYPEQENLSAVIFGGYIMRRAYELASICAERVALDRPVMAAVNRVNFFHPVQIGDKLHLTSRVVYTDGAMVCIETGIERISRDRSARALSNSCRFTFVNIDRDLRPVPVPTLHPSDYAEDARYLAARRDLRGLEERSAKGWLLSYLAGAQRG</sequence>
<name>B8JG79_ANAD2</name>
<dbReference type="PANTHER" id="PTHR12655:SF0">
    <property type="entry name" value="ACYL-COENZYME A THIOESTERASE 9, MITOCHONDRIAL"/>
    <property type="match status" value="1"/>
</dbReference>
<dbReference type="EMBL" id="CP001359">
    <property type="protein sequence ID" value="ACL66482.1"/>
    <property type="molecule type" value="Genomic_DNA"/>
</dbReference>
<evidence type="ECO:0000259" key="5">
    <source>
        <dbReference type="PROSITE" id="PS51770"/>
    </source>
</evidence>
<dbReference type="InterPro" id="IPR033120">
    <property type="entry name" value="HOTDOG_ACOT"/>
</dbReference>
<reference evidence="6" key="1">
    <citation type="submission" date="2009-01" db="EMBL/GenBank/DDBJ databases">
        <title>Complete sequence of Anaeromyxobacter dehalogenans 2CP-1.</title>
        <authorList>
            <consortium name="US DOE Joint Genome Institute"/>
            <person name="Lucas S."/>
            <person name="Copeland A."/>
            <person name="Lapidus A."/>
            <person name="Glavina del Rio T."/>
            <person name="Dalin E."/>
            <person name="Tice H."/>
            <person name="Bruce D."/>
            <person name="Goodwin L."/>
            <person name="Pitluck S."/>
            <person name="Saunders E."/>
            <person name="Brettin T."/>
            <person name="Detter J.C."/>
            <person name="Han C."/>
            <person name="Larimer F."/>
            <person name="Land M."/>
            <person name="Hauser L."/>
            <person name="Kyrpides N."/>
            <person name="Ovchinnikova G."/>
            <person name="Beliaev A.S."/>
            <person name="Richardson P."/>
        </authorList>
    </citation>
    <scope>NUCLEOTIDE SEQUENCE</scope>
    <source>
        <strain evidence="6">2CP-1</strain>
    </source>
</reference>
<keyword evidence="1" id="KW-0677">Repeat</keyword>
<proteinExistence type="predicted"/>